<keyword evidence="1" id="KW-1133">Transmembrane helix</keyword>
<dbReference type="AlphaFoldDB" id="A0A449BDU8"/>
<feature type="transmembrane region" description="Helical" evidence="1">
    <location>
        <begin position="12"/>
        <end position="35"/>
    </location>
</feature>
<sequence>MLLILFLLASPFIIAIFTVFFVVYLIVCPVEILIYKRSNYYKDLQEKYYLFITRNNNYLLYNKLRKEAIPTKITINNETYESYKSKDMFLIFVEYKVEFSINNLLVNSNNNNSILRFDNLNYVYVIKRNMFVKNDDYKIAKTIKNIIIYE</sequence>
<name>A0A449BDU8_HAPAX</name>
<dbReference type="EMBL" id="LR215048">
    <property type="protein sequence ID" value="VEU80619.1"/>
    <property type="molecule type" value="Genomic_DNA"/>
</dbReference>
<proteinExistence type="predicted"/>
<accession>A0A449BDU8</accession>
<keyword evidence="1" id="KW-0472">Membrane</keyword>
<keyword evidence="1" id="KW-0812">Transmembrane</keyword>
<gene>
    <name evidence="2" type="ORF">NCTC10138_00996</name>
</gene>
<reference evidence="2 3" key="1">
    <citation type="submission" date="2019-01" db="EMBL/GenBank/DDBJ databases">
        <authorList>
            <consortium name="Pathogen Informatics"/>
        </authorList>
    </citation>
    <scope>NUCLEOTIDE SEQUENCE [LARGE SCALE GENOMIC DNA]</scope>
    <source>
        <strain evidence="2 3">NCTC10138</strain>
    </source>
</reference>
<dbReference type="KEGG" id="aaxa:NCTC10138_00996"/>
<dbReference type="STRING" id="1278311.GCA_000428705_01538"/>
<evidence type="ECO:0000313" key="3">
    <source>
        <dbReference type="Proteomes" id="UP000289841"/>
    </source>
</evidence>
<evidence type="ECO:0000256" key="1">
    <source>
        <dbReference type="SAM" id="Phobius"/>
    </source>
</evidence>
<organism evidence="2 3">
    <name type="scientific">Haploplasma axanthum</name>
    <name type="common">Acholeplasma axanthum</name>
    <dbReference type="NCBI Taxonomy" id="29552"/>
    <lineage>
        <taxon>Bacteria</taxon>
        <taxon>Bacillati</taxon>
        <taxon>Mycoplasmatota</taxon>
        <taxon>Mollicutes</taxon>
        <taxon>Acholeplasmatales</taxon>
        <taxon>Acholeplasmataceae</taxon>
        <taxon>Haploplasma</taxon>
    </lineage>
</organism>
<dbReference type="RefSeq" id="WP_129747506.1">
    <property type="nucleotide sequence ID" value="NZ_LR215048.1"/>
</dbReference>
<keyword evidence="3" id="KW-1185">Reference proteome</keyword>
<evidence type="ECO:0000313" key="2">
    <source>
        <dbReference type="EMBL" id="VEU80619.1"/>
    </source>
</evidence>
<protein>
    <submittedName>
        <fullName evidence="2">Uncharacterized protein</fullName>
    </submittedName>
</protein>
<dbReference type="Proteomes" id="UP000289841">
    <property type="component" value="Chromosome"/>
</dbReference>